<dbReference type="AlphaFoldDB" id="A0A151J0W8"/>
<protein>
    <submittedName>
        <fullName evidence="1">Uncharacterized protein</fullName>
    </submittedName>
</protein>
<dbReference type="KEGG" id="tcz:108765197"/>
<dbReference type="OrthoDB" id="7549832at2759"/>
<accession>A0A151J0W8</accession>
<dbReference type="EMBL" id="KQ980591">
    <property type="protein sequence ID" value="KYN15213.1"/>
    <property type="molecule type" value="Genomic_DNA"/>
</dbReference>
<gene>
    <name evidence="1" type="ORF">ALC57_12570</name>
</gene>
<dbReference type="Proteomes" id="UP000078492">
    <property type="component" value="Unassembled WGS sequence"/>
</dbReference>
<keyword evidence="2" id="KW-1185">Reference proteome</keyword>
<evidence type="ECO:0000313" key="1">
    <source>
        <dbReference type="EMBL" id="KYN15213.1"/>
    </source>
</evidence>
<organism evidence="1 2">
    <name type="scientific">Trachymyrmex cornetzi</name>
    <dbReference type="NCBI Taxonomy" id="471704"/>
    <lineage>
        <taxon>Eukaryota</taxon>
        <taxon>Metazoa</taxon>
        <taxon>Ecdysozoa</taxon>
        <taxon>Arthropoda</taxon>
        <taxon>Hexapoda</taxon>
        <taxon>Insecta</taxon>
        <taxon>Pterygota</taxon>
        <taxon>Neoptera</taxon>
        <taxon>Endopterygota</taxon>
        <taxon>Hymenoptera</taxon>
        <taxon>Apocrita</taxon>
        <taxon>Aculeata</taxon>
        <taxon>Formicoidea</taxon>
        <taxon>Formicidae</taxon>
        <taxon>Myrmicinae</taxon>
        <taxon>Trachymyrmex</taxon>
    </lineage>
</organism>
<sequence length="192" mass="22882">MDELADIREYETEEFENLFYLCCTELDEIQDEIKVVKENQKHLQSTQKVIISTCDSSEKSYDNEYICSSLKKEIRKLRVEIILKNKKIRTLEHQIHSRNVLHNICKRRLQQLLKAHSYKISKIKAEIEQIQMAILCTKAKECEDEMIHEIEEEESDHEECNSILPKKEIKEEIQEIRNKLLLSLNDLREHAI</sequence>
<name>A0A151J0W8_9HYME</name>
<evidence type="ECO:0000313" key="2">
    <source>
        <dbReference type="Proteomes" id="UP000078492"/>
    </source>
</evidence>
<reference evidence="1 2" key="1">
    <citation type="submission" date="2015-09" db="EMBL/GenBank/DDBJ databases">
        <title>Trachymyrmex cornetzi WGS genome.</title>
        <authorList>
            <person name="Nygaard S."/>
            <person name="Hu H."/>
            <person name="Boomsma J."/>
            <person name="Zhang G."/>
        </authorList>
    </citation>
    <scope>NUCLEOTIDE SEQUENCE [LARGE SCALE GENOMIC DNA]</scope>
    <source>
        <strain evidence="1">Tcor2-1</strain>
        <tissue evidence="1">Whole body</tissue>
    </source>
</reference>
<dbReference type="STRING" id="471704.A0A151J0W8"/>
<proteinExistence type="predicted"/>